<name>A0ABQ5VXH9_9RHOB</name>
<reference evidence="3" key="1">
    <citation type="journal article" date="2019" name="Int. J. Syst. Evol. Microbiol.">
        <title>The Global Catalogue of Microorganisms (GCM) 10K type strain sequencing project: providing services to taxonomists for standard genome sequencing and annotation.</title>
        <authorList>
            <consortium name="The Broad Institute Genomics Platform"/>
            <consortium name="The Broad Institute Genome Sequencing Center for Infectious Disease"/>
            <person name="Wu L."/>
            <person name="Ma J."/>
        </authorList>
    </citation>
    <scope>NUCLEOTIDE SEQUENCE [LARGE SCALE GENOMIC DNA]</scope>
    <source>
        <strain evidence="3">NBRC 110140</strain>
    </source>
</reference>
<dbReference type="InterPro" id="IPR000719">
    <property type="entry name" value="Prot_kinase_dom"/>
</dbReference>
<dbReference type="RefSeq" id="WP_284379135.1">
    <property type="nucleotide sequence ID" value="NZ_BSNN01000007.1"/>
</dbReference>
<accession>A0ABQ5VXH9</accession>
<dbReference type="Gene3D" id="1.10.510.10">
    <property type="entry name" value="Transferase(Phosphotransferase) domain 1"/>
    <property type="match status" value="1"/>
</dbReference>
<proteinExistence type="predicted"/>
<evidence type="ECO:0000313" key="3">
    <source>
        <dbReference type="Proteomes" id="UP001156694"/>
    </source>
</evidence>
<dbReference type="InterPro" id="IPR011009">
    <property type="entry name" value="Kinase-like_dom_sf"/>
</dbReference>
<organism evidence="2 3">
    <name type="scientific">Amylibacter marinus</name>
    <dbReference type="NCBI Taxonomy" id="1475483"/>
    <lineage>
        <taxon>Bacteria</taxon>
        <taxon>Pseudomonadati</taxon>
        <taxon>Pseudomonadota</taxon>
        <taxon>Alphaproteobacteria</taxon>
        <taxon>Rhodobacterales</taxon>
        <taxon>Paracoccaceae</taxon>
        <taxon>Amylibacter</taxon>
    </lineage>
</organism>
<comment type="caution">
    <text evidence="2">The sequence shown here is derived from an EMBL/GenBank/DDBJ whole genome shotgun (WGS) entry which is preliminary data.</text>
</comment>
<gene>
    <name evidence="2" type="ORF">GCM10007939_22300</name>
</gene>
<dbReference type="EMBL" id="BSNN01000007">
    <property type="protein sequence ID" value="GLQ35946.1"/>
    <property type="molecule type" value="Genomic_DNA"/>
</dbReference>
<evidence type="ECO:0000259" key="1">
    <source>
        <dbReference type="PROSITE" id="PS50011"/>
    </source>
</evidence>
<protein>
    <recommendedName>
        <fullName evidence="1">Protein kinase domain-containing protein</fullName>
    </recommendedName>
</protein>
<sequence length="1123" mass="120837">MSDLSGALHDILSQEFEYDRAQAYEFGWCTIVEAEDRLSRRPVRIYVPRDDVWANGNAKKIIRTQFKDYFKEALHECLPEAIELIEGKNAGGSMFLVTRRSSEKNMMASERRGEGVDWAQNDKFSMPEKLGAMRKLVQAVNILHEFGMIHGALGHQTLSCIRESETLLLQVDLLNFGDIAAEEPAQSLFFEPAFTAPEVFDGGSEPPQQKDKESDVYSLGKFILYFLMGPAPFIQFFTSDEEASDDPREISGKLTDHILWTNLAHSDLELDAGKLSMLTGEKISPEISEFMNYAVSMDKGVRPDDAEILYHGLMTIMGGDISDVGVMEVPTGAARSGGGGGTNPLLIGGIAAAVLVLAGGGFMLMQSNAKKKALEAQYAATGAACSTFGQNVASLKESRVTSLSDWANVEFFNARISENGKDEAKLLETQGYCEKGNAEVNKLRGDLIALFKSDIQNGIDNSVEEGTDFSALSVDDILASAADAEKARKFDQIEVLLGGLADEINQQRNTAFVSGLEQATLDNEVATQLLQSTKQSSEEKGLLSRVRNVAPLAISSENLAKKKAALSKLQAFDLKRLTKAGDERFSATEATLAALDKADAGDANIGFKDASDAFAELKAAGLPEQTAGFVGFFNTLSGLDASLGQMSSHMEGLAAELPRLTQNIESALETANKNKWIDEPQIATLSSQFVNRESFSTYKDWSILSKISGSLAGEMDKLEAQWAEGQSACNAMMSSIEGVNGIENTKIWAELSSILNHIKSVDTANMVREDFQKCETGYGLAKRGNIELDARELLEEIKVTEAGLKEDGVGFFIPEYTFAVSEYEDLKEVNIPHDQTSYDDYASKAYAVIANLDKASDAFAAAQATNGSLQGQYDALVTDVSASPLASHPEYIKVAATLAPADANILEKNASLTDAIAAVQSLITRFDAGELINCAFDAGYTLHPVILSDEQLIQGSDAVKKAALDAGIALPANDNTSLGFCIDSKPVTMAEMQTFNDSLRPQQGDIKTEIANVQEGAAGTAVNISYWLARRYAEYVSKTVQKPVCVAPAVATVLAKSQSGEAISVPVGELFSDACGAESAIGKNLVLNDIGGEINASCVSNNSLRPKLGFRIAAGDICAQSAQ</sequence>
<feature type="domain" description="Protein kinase" evidence="1">
    <location>
        <begin position="1"/>
        <end position="314"/>
    </location>
</feature>
<dbReference type="SUPFAM" id="SSF56112">
    <property type="entry name" value="Protein kinase-like (PK-like)"/>
    <property type="match status" value="1"/>
</dbReference>
<evidence type="ECO:0000313" key="2">
    <source>
        <dbReference type="EMBL" id="GLQ35946.1"/>
    </source>
</evidence>
<dbReference type="PROSITE" id="PS50011">
    <property type="entry name" value="PROTEIN_KINASE_DOM"/>
    <property type="match status" value="1"/>
</dbReference>
<dbReference type="Proteomes" id="UP001156694">
    <property type="component" value="Unassembled WGS sequence"/>
</dbReference>
<keyword evidence="3" id="KW-1185">Reference proteome</keyword>